<dbReference type="PRINTS" id="PR00412">
    <property type="entry name" value="EPOXHYDRLASE"/>
</dbReference>
<dbReference type="SUPFAM" id="SSF53474">
    <property type="entry name" value="alpha/beta-Hydrolases"/>
    <property type="match status" value="1"/>
</dbReference>
<dbReference type="RefSeq" id="WP_379498245.1">
    <property type="nucleotide sequence ID" value="NZ_JBHSAO010000020.1"/>
</dbReference>
<comment type="caution">
    <text evidence="2">The sequence shown here is derived from an EMBL/GenBank/DDBJ whole genome shotgun (WGS) entry which is preliminary data.</text>
</comment>
<dbReference type="Pfam" id="PF00561">
    <property type="entry name" value="Abhydrolase_1"/>
    <property type="match status" value="1"/>
</dbReference>
<evidence type="ECO:0000313" key="3">
    <source>
        <dbReference type="Proteomes" id="UP001595772"/>
    </source>
</evidence>
<dbReference type="PANTHER" id="PTHR46438">
    <property type="entry name" value="ALPHA/BETA-HYDROLASES SUPERFAMILY PROTEIN"/>
    <property type="match status" value="1"/>
</dbReference>
<dbReference type="GO" id="GO:0016787">
    <property type="term" value="F:hydrolase activity"/>
    <property type="evidence" value="ECO:0007669"/>
    <property type="project" value="UniProtKB-KW"/>
</dbReference>
<gene>
    <name evidence="2" type="ORF">ACFOUV_18415</name>
</gene>
<feature type="domain" description="AB hydrolase-1" evidence="1">
    <location>
        <begin position="28"/>
        <end position="259"/>
    </location>
</feature>
<dbReference type="EMBL" id="JBHSAO010000020">
    <property type="protein sequence ID" value="MFC4025758.1"/>
    <property type="molecule type" value="Genomic_DNA"/>
</dbReference>
<dbReference type="Gene3D" id="3.40.50.1820">
    <property type="entry name" value="alpha/beta hydrolase"/>
    <property type="match status" value="1"/>
</dbReference>
<proteinExistence type="predicted"/>
<evidence type="ECO:0000259" key="1">
    <source>
        <dbReference type="Pfam" id="PF00561"/>
    </source>
</evidence>
<keyword evidence="3" id="KW-1185">Reference proteome</keyword>
<dbReference type="InterPro" id="IPR000639">
    <property type="entry name" value="Epox_hydrolase-like"/>
</dbReference>
<protein>
    <submittedName>
        <fullName evidence="2">Alpha/beta fold hydrolase</fullName>
    </submittedName>
</protein>
<sequence>MKQDSYSKAEIILGNVKVYCEYILNGKPPIVLIHGFVSSIYTFNRLIPLLEKHFSILALDLPGFGKSEKSTSFVYTHENYAKLVAKCIDYFSLENVCIIGHSMGGQVALYTARVIPNKIKKLVLLSSSGYLRSTNRWMVYCSYLPLFNQFVKQRVKKSNVKESLQNVFYNPSLITEEHIREFENPLKDKNFYKSLIRLLRHREGDLDSDQLREIQTPALLIWGQEDRVVPLGVGKRMVRDLPNAKLITYEETGHFVTEERSKEIYEEILNYINV</sequence>
<organism evidence="2 3">
    <name type="scientific">Oceanobacillus longus</name>
    <dbReference type="NCBI Taxonomy" id="930120"/>
    <lineage>
        <taxon>Bacteria</taxon>
        <taxon>Bacillati</taxon>
        <taxon>Bacillota</taxon>
        <taxon>Bacilli</taxon>
        <taxon>Bacillales</taxon>
        <taxon>Bacillaceae</taxon>
        <taxon>Oceanobacillus</taxon>
    </lineage>
</organism>
<dbReference type="PANTHER" id="PTHR46438:SF11">
    <property type="entry name" value="LIPASE-RELATED"/>
    <property type="match status" value="1"/>
</dbReference>
<dbReference type="InterPro" id="IPR029058">
    <property type="entry name" value="AB_hydrolase_fold"/>
</dbReference>
<dbReference type="InterPro" id="IPR000073">
    <property type="entry name" value="AB_hydrolase_1"/>
</dbReference>
<accession>A0ABV8H0T6</accession>
<reference evidence="3" key="1">
    <citation type="journal article" date="2019" name="Int. J. Syst. Evol. Microbiol.">
        <title>The Global Catalogue of Microorganisms (GCM) 10K type strain sequencing project: providing services to taxonomists for standard genome sequencing and annotation.</title>
        <authorList>
            <consortium name="The Broad Institute Genomics Platform"/>
            <consortium name="The Broad Institute Genome Sequencing Center for Infectious Disease"/>
            <person name="Wu L."/>
            <person name="Ma J."/>
        </authorList>
    </citation>
    <scope>NUCLEOTIDE SEQUENCE [LARGE SCALE GENOMIC DNA]</scope>
    <source>
        <strain evidence="3">IBRC-M 10703</strain>
    </source>
</reference>
<name>A0ABV8H0T6_9BACI</name>
<dbReference type="PRINTS" id="PR00111">
    <property type="entry name" value="ABHYDROLASE"/>
</dbReference>
<keyword evidence="2" id="KW-0378">Hydrolase</keyword>
<dbReference type="Proteomes" id="UP001595772">
    <property type="component" value="Unassembled WGS sequence"/>
</dbReference>
<evidence type="ECO:0000313" key="2">
    <source>
        <dbReference type="EMBL" id="MFC4025758.1"/>
    </source>
</evidence>